<dbReference type="InterPro" id="IPR037165">
    <property type="entry name" value="AldOxase/xan_DH_Mopterin-bd_sf"/>
</dbReference>
<dbReference type="AlphaFoldDB" id="A0A2H5YA73"/>
<organism evidence="5 6">
    <name type="scientific">Candidatus Thermoflexus japonica</name>
    <dbReference type="NCBI Taxonomy" id="2035417"/>
    <lineage>
        <taxon>Bacteria</taxon>
        <taxon>Bacillati</taxon>
        <taxon>Chloroflexota</taxon>
        <taxon>Thermoflexia</taxon>
        <taxon>Thermoflexales</taxon>
        <taxon>Thermoflexaceae</taxon>
        <taxon>Thermoflexus</taxon>
    </lineage>
</organism>
<dbReference type="Pfam" id="PF20256">
    <property type="entry name" value="MoCoBD_2"/>
    <property type="match status" value="1"/>
</dbReference>
<feature type="region of interest" description="Disordered" evidence="3">
    <location>
        <begin position="148"/>
        <end position="173"/>
    </location>
</feature>
<dbReference type="Gene3D" id="3.90.1170.50">
    <property type="entry name" value="Aldehyde oxidase/xanthine dehydrogenase, a/b hammerhead"/>
    <property type="match status" value="1"/>
</dbReference>
<feature type="compositionally biased region" description="Low complexity" evidence="3">
    <location>
        <begin position="148"/>
        <end position="161"/>
    </location>
</feature>
<proteinExistence type="predicted"/>
<dbReference type="SUPFAM" id="SSF56003">
    <property type="entry name" value="Molybdenum cofactor-binding domain"/>
    <property type="match status" value="1"/>
</dbReference>
<evidence type="ECO:0000259" key="4">
    <source>
        <dbReference type="SMART" id="SM01008"/>
    </source>
</evidence>
<dbReference type="InterPro" id="IPR000674">
    <property type="entry name" value="Ald_Oxase/Xan_DH_a/b"/>
</dbReference>
<reference evidence="6" key="1">
    <citation type="submission" date="2017-09" db="EMBL/GenBank/DDBJ databases">
        <title>Metaegenomics of thermophilic ammonia-oxidizing enrichment culture.</title>
        <authorList>
            <person name="Kato S."/>
            <person name="Suzuki K."/>
        </authorList>
    </citation>
    <scope>NUCLEOTIDE SEQUENCE [LARGE SCALE GENOMIC DNA]</scope>
</reference>
<name>A0A2H5YA73_9CHLR</name>
<keyword evidence="2 5" id="KW-0560">Oxidoreductase</keyword>
<gene>
    <name evidence="5" type="primary">xdhA_2</name>
    <name evidence="5" type="ORF">HRbin22_02613</name>
</gene>
<dbReference type="EMBL" id="BEHY01000168">
    <property type="protein sequence ID" value="GBD10344.1"/>
    <property type="molecule type" value="Genomic_DNA"/>
</dbReference>
<evidence type="ECO:0000256" key="3">
    <source>
        <dbReference type="SAM" id="MobiDB-lite"/>
    </source>
</evidence>
<dbReference type="PANTHER" id="PTHR11908">
    <property type="entry name" value="XANTHINE DEHYDROGENASE"/>
    <property type="match status" value="1"/>
</dbReference>
<dbReference type="InterPro" id="IPR008274">
    <property type="entry name" value="AldOxase/xan_DH_MoCoBD1"/>
</dbReference>
<dbReference type="GO" id="GO:0005506">
    <property type="term" value="F:iron ion binding"/>
    <property type="evidence" value="ECO:0007669"/>
    <property type="project" value="InterPro"/>
</dbReference>
<dbReference type="InterPro" id="IPR046867">
    <property type="entry name" value="AldOxase/xan_DH_MoCoBD2"/>
</dbReference>
<sequence length="766" mass="82547">MTIGQRIPMRDGHLKVTGRLKFGADLRLPDLLYARLVLSPYAHGRIRRIDASRAQEIPGVVAVWTAADLPEFQREPESHSRALLAWERVVYYGQPVAVVLAESEAAAADGAARVEVEIDPLPVLVDPLEAMSEEAARIWPGGRPGVRADAGAHAADVGGPEEAPPARPGNVSDHVRYTRGDIAQGFREADLILEFTYRTSSVHQAYIEPHTTTAALDPATETLTIWTSTQDPFGVREEVADFLGWPENRIRVVPTPVGGGFGGKFTLLEPLVAALAVHTRRPVRLTLTRQEEFLIGTPAHASIITLKTGVKRDGTLTALQARVIFDAGAFPGSPARIAANLLGSFYRFPHYEIEAFEVLTNKPGVGAYRAPGAPQALFALESQMDEMARQLGLDPLEFRLRNVMEEGDELPSGKRYGPIGLRACLEALREHPLWREPRREPGEGIGLAVGGWHGGLEPAAAMCHVDRDGVVRIYVGAVDLQGTHTAMAQLAAAILGVPVERVRILQGDTDMAPYAGASGGSKTTYTVGLAVQRAAEEARQQILRIASERLEVAPEDLEIRDGQIYIRGVPEPRMSIGEVAGLSQRFGGKFEPVVGRGSSAQTEQAPGFAAMLVRVRVDPETGHITVREAVIAQDVGRAINPLLIEGQMHGGAAQGLGWGLWEALRYDENGVALTASFVDYALPTATEVPPIETCIVEVPSPHGPFGARGVGEPPVVPGAAAVANAIRDAVGVRITELPITPERLWNTLTARMIAETRLRHEWGDPS</sequence>
<dbReference type="SUPFAM" id="SSF54665">
    <property type="entry name" value="CO dehydrogenase molybdoprotein N-domain-like"/>
    <property type="match status" value="1"/>
</dbReference>
<dbReference type="Pfam" id="PF01315">
    <property type="entry name" value="Ald_Xan_dh_C"/>
    <property type="match status" value="1"/>
</dbReference>
<dbReference type="EC" id="1.17.1.4" evidence="5"/>
<evidence type="ECO:0000313" key="5">
    <source>
        <dbReference type="EMBL" id="GBD10344.1"/>
    </source>
</evidence>
<feature type="domain" description="Aldehyde oxidase/xanthine dehydrogenase a/b hammerhead" evidence="4">
    <location>
        <begin position="17"/>
        <end position="122"/>
    </location>
</feature>
<evidence type="ECO:0000256" key="1">
    <source>
        <dbReference type="ARBA" id="ARBA00022505"/>
    </source>
</evidence>
<accession>A0A2H5YA73</accession>
<dbReference type="Pfam" id="PF02738">
    <property type="entry name" value="MoCoBD_1"/>
    <property type="match status" value="1"/>
</dbReference>
<dbReference type="InterPro" id="IPR016208">
    <property type="entry name" value="Ald_Oxase/xanthine_DH-like"/>
</dbReference>
<dbReference type="Gene3D" id="3.30.365.10">
    <property type="entry name" value="Aldehyde oxidase/xanthine dehydrogenase, molybdopterin binding domain"/>
    <property type="match status" value="4"/>
</dbReference>
<evidence type="ECO:0000256" key="2">
    <source>
        <dbReference type="ARBA" id="ARBA00023002"/>
    </source>
</evidence>
<dbReference type="SMART" id="SM01008">
    <property type="entry name" value="Ald_Xan_dh_C"/>
    <property type="match status" value="1"/>
</dbReference>
<dbReference type="InterPro" id="IPR036856">
    <property type="entry name" value="Ald_Oxase/Xan_DH_a/b_sf"/>
</dbReference>
<dbReference type="GO" id="GO:0004854">
    <property type="term" value="F:xanthine dehydrogenase activity"/>
    <property type="evidence" value="ECO:0007669"/>
    <property type="project" value="UniProtKB-EC"/>
</dbReference>
<protein>
    <submittedName>
        <fullName evidence="5">Xanthine dehydrogenase molybdenum-binding subunit XdhA</fullName>
        <ecNumber evidence="5">1.17.1.4</ecNumber>
    </submittedName>
</protein>
<dbReference type="PANTHER" id="PTHR11908:SF132">
    <property type="entry name" value="ALDEHYDE OXIDASE 1-RELATED"/>
    <property type="match status" value="1"/>
</dbReference>
<dbReference type="Proteomes" id="UP000236642">
    <property type="component" value="Unassembled WGS sequence"/>
</dbReference>
<comment type="caution">
    <text evidence="5">The sequence shown here is derived from an EMBL/GenBank/DDBJ whole genome shotgun (WGS) entry which is preliminary data.</text>
</comment>
<evidence type="ECO:0000313" key="6">
    <source>
        <dbReference type="Proteomes" id="UP000236642"/>
    </source>
</evidence>
<keyword evidence="1" id="KW-0500">Molybdenum</keyword>